<feature type="domain" description="MACPF" evidence="1">
    <location>
        <begin position="57"/>
        <end position="165"/>
    </location>
</feature>
<accession>A0AAV4QXW6</accession>
<sequence length="203" mass="22713">MFAVVEQYITDSKYRLVENSADVKDFLDVKGKLSLKIKSGMIDASGEGSYVKQTSSYENKIQIVFKVRFETKTMSIPSYVKPNQGWAQMNQEHIGTHYMRSITYGGVLIGCITIKTDNKGDMERIKGALNVGASAKEEPLKVKCQVTKMEKLKEDGQDSSSMEISYYASVPLEGVSYTVAGLLELVKNFPEHVKRSTTDLETR</sequence>
<keyword evidence="3" id="KW-1185">Reference proteome</keyword>
<evidence type="ECO:0000259" key="1">
    <source>
        <dbReference type="Pfam" id="PF01823"/>
    </source>
</evidence>
<gene>
    <name evidence="2" type="primary">AVEN_42271_1</name>
    <name evidence="2" type="ORF">CEXT_655201</name>
</gene>
<organism evidence="2 3">
    <name type="scientific">Caerostris extrusa</name>
    <name type="common">Bark spider</name>
    <name type="synonym">Caerostris bankana</name>
    <dbReference type="NCBI Taxonomy" id="172846"/>
    <lineage>
        <taxon>Eukaryota</taxon>
        <taxon>Metazoa</taxon>
        <taxon>Ecdysozoa</taxon>
        <taxon>Arthropoda</taxon>
        <taxon>Chelicerata</taxon>
        <taxon>Arachnida</taxon>
        <taxon>Araneae</taxon>
        <taxon>Araneomorphae</taxon>
        <taxon>Entelegynae</taxon>
        <taxon>Araneoidea</taxon>
        <taxon>Araneidae</taxon>
        <taxon>Caerostris</taxon>
    </lineage>
</organism>
<dbReference type="AlphaFoldDB" id="A0AAV4QXW6"/>
<reference evidence="2 3" key="1">
    <citation type="submission" date="2021-06" db="EMBL/GenBank/DDBJ databases">
        <title>Caerostris extrusa draft genome.</title>
        <authorList>
            <person name="Kono N."/>
            <person name="Arakawa K."/>
        </authorList>
    </citation>
    <scope>NUCLEOTIDE SEQUENCE [LARGE SCALE GENOMIC DNA]</scope>
</reference>
<comment type="caution">
    <text evidence="2">The sequence shown here is derived from an EMBL/GenBank/DDBJ whole genome shotgun (WGS) entry which is preliminary data.</text>
</comment>
<evidence type="ECO:0000313" key="2">
    <source>
        <dbReference type="EMBL" id="GIY14104.1"/>
    </source>
</evidence>
<proteinExistence type="predicted"/>
<dbReference type="Proteomes" id="UP001054945">
    <property type="component" value="Unassembled WGS sequence"/>
</dbReference>
<protein>
    <submittedName>
        <fullName evidence="2">MACPF domain-containing protein</fullName>
    </submittedName>
</protein>
<dbReference type="Pfam" id="PF01823">
    <property type="entry name" value="MACPF"/>
    <property type="match status" value="1"/>
</dbReference>
<name>A0AAV4QXW6_CAEEX</name>
<evidence type="ECO:0000313" key="3">
    <source>
        <dbReference type="Proteomes" id="UP001054945"/>
    </source>
</evidence>
<dbReference type="EMBL" id="BPLR01007048">
    <property type="protein sequence ID" value="GIY14104.1"/>
    <property type="molecule type" value="Genomic_DNA"/>
</dbReference>
<dbReference type="InterPro" id="IPR020864">
    <property type="entry name" value="MACPF"/>
</dbReference>